<dbReference type="Proteomes" id="UP000324222">
    <property type="component" value="Unassembled WGS sequence"/>
</dbReference>
<comment type="caution">
    <text evidence="2">The sequence shown here is derived from an EMBL/GenBank/DDBJ whole genome shotgun (WGS) entry which is preliminary data.</text>
</comment>
<dbReference type="AlphaFoldDB" id="A0A5B7KE49"/>
<name>A0A5B7KE49_PORTR</name>
<keyword evidence="3" id="KW-1185">Reference proteome</keyword>
<organism evidence="2 3">
    <name type="scientific">Portunus trituberculatus</name>
    <name type="common">Swimming crab</name>
    <name type="synonym">Neptunus trituberculatus</name>
    <dbReference type="NCBI Taxonomy" id="210409"/>
    <lineage>
        <taxon>Eukaryota</taxon>
        <taxon>Metazoa</taxon>
        <taxon>Ecdysozoa</taxon>
        <taxon>Arthropoda</taxon>
        <taxon>Crustacea</taxon>
        <taxon>Multicrustacea</taxon>
        <taxon>Malacostraca</taxon>
        <taxon>Eumalacostraca</taxon>
        <taxon>Eucarida</taxon>
        <taxon>Decapoda</taxon>
        <taxon>Pleocyemata</taxon>
        <taxon>Brachyura</taxon>
        <taxon>Eubrachyura</taxon>
        <taxon>Portunoidea</taxon>
        <taxon>Portunidae</taxon>
        <taxon>Portuninae</taxon>
        <taxon>Portunus</taxon>
    </lineage>
</organism>
<feature type="region of interest" description="Disordered" evidence="1">
    <location>
        <begin position="1"/>
        <end position="69"/>
    </location>
</feature>
<dbReference type="EMBL" id="VSRR010135609">
    <property type="protein sequence ID" value="MPD03309.1"/>
    <property type="molecule type" value="Genomic_DNA"/>
</dbReference>
<reference evidence="2 3" key="1">
    <citation type="submission" date="2019-05" db="EMBL/GenBank/DDBJ databases">
        <title>Another draft genome of Portunus trituberculatus and its Hox gene families provides insights of decapod evolution.</title>
        <authorList>
            <person name="Jeong J.-H."/>
            <person name="Song I."/>
            <person name="Kim S."/>
            <person name="Choi T."/>
            <person name="Kim D."/>
            <person name="Ryu S."/>
            <person name="Kim W."/>
        </authorList>
    </citation>
    <scope>NUCLEOTIDE SEQUENCE [LARGE SCALE GENOMIC DNA]</scope>
    <source>
        <tissue evidence="2">Muscle</tissue>
    </source>
</reference>
<evidence type="ECO:0000313" key="3">
    <source>
        <dbReference type="Proteomes" id="UP000324222"/>
    </source>
</evidence>
<evidence type="ECO:0000313" key="2">
    <source>
        <dbReference type="EMBL" id="MPD03309.1"/>
    </source>
</evidence>
<gene>
    <name evidence="2" type="ORF">E2C01_098941</name>
</gene>
<accession>A0A5B7KE49</accession>
<sequence length="69" mass="8298">MGKEQCKQCQINLSGQERDDPWKPREEQRVQPNAEKTKMQEQTKEWRQQLEAQRESDERTVGLGLERRN</sequence>
<protein>
    <submittedName>
        <fullName evidence="2">Uncharacterized protein</fullName>
    </submittedName>
</protein>
<evidence type="ECO:0000256" key="1">
    <source>
        <dbReference type="SAM" id="MobiDB-lite"/>
    </source>
</evidence>
<proteinExistence type="predicted"/>
<feature type="compositionally biased region" description="Basic and acidic residues" evidence="1">
    <location>
        <begin position="16"/>
        <end position="69"/>
    </location>
</feature>